<accession>A0AAD7MY24</accession>
<proteinExistence type="predicted"/>
<gene>
    <name evidence="1" type="ORF">B0H16DRAFT_1695074</name>
</gene>
<dbReference type="Proteomes" id="UP001215598">
    <property type="component" value="Unassembled WGS sequence"/>
</dbReference>
<name>A0AAD7MY24_9AGAR</name>
<dbReference type="AlphaFoldDB" id="A0AAD7MY24"/>
<evidence type="ECO:0008006" key="3">
    <source>
        <dbReference type="Google" id="ProtNLM"/>
    </source>
</evidence>
<sequence length="351" mass="39341">MAPAGLPWYNRIQGGRRLAENLRCRAELERSLDFWFEDGTIVLQAENMLYRVYRGLLAARSTVFRDTFSVPQPEASQATPGNINFIEGCLSSGSTTNRLTSRASSNSCTTMDCILWLSDKYDVPVLRDAMISILCDLYPSSLGKWDQRAIPPGYAQLAYDPVLALTIGVRLNIRQILPVALYEVCCRIGLDKIVHAIELEVKYQSKCIVGYAKLVEARRTALTYLTREEDQDECETTAACDGERLRWLSLDIARDSEELDPLDDSNSDAFGACSVCRTMAKERWVASRHKLWNDLPRIFDLGTWNELLGNQSTVSCNRKHGPASDLPIWEGPAINRVKGADGRVPGRVSIR</sequence>
<dbReference type="EMBL" id="JARKIB010000116">
    <property type="protein sequence ID" value="KAJ7737548.1"/>
    <property type="molecule type" value="Genomic_DNA"/>
</dbReference>
<comment type="caution">
    <text evidence="1">The sequence shown here is derived from an EMBL/GenBank/DDBJ whole genome shotgun (WGS) entry which is preliminary data.</text>
</comment>
<organism evidence="1 2">
    <name type="scientific">Mycena metata</name>
    <dbReference type="NCBI Taxonomy" id="1033252"/>
    <lineage>
        <taxon>Eukaryota</taxon>
        <taxon>Fungi</taxon>
        <taxon>Dikarya</taxon>
        <taxon>Basidiomycota</taxon>
        <taxon>Agaricomycotina</taxon>
        <taxon>Agaricomycetes</taxon>
        <taxon>Agaricomycetidae</taxon>
        <taxon>Agaricales</taxon>
        <taxon>Marasmiineae</taxon>
        <taxon>Mycenaceae</taxon>
        <taxon>Mycena</taxon>
    </lineage>
</organism>
<evidence type="ECO:0000313" key="2">
    <source>
        <dbReference type="Proteomes" id="UP001215598"/>
    </source>
</evidence>
<protein>
    <recommendedName>
        <fullName evidence="3">BTB domain-containing protein</fullName>
    </recommendedName>
</protein>
<reference evidence="1" key="1">
    <citation type="submission" date="2023-03" db="EMBL/GenBank/DDBJ databases">
        <title>Massive genome expansion in bonnet fungi (Mycena s.s.) driven by repeated elements and novel gene families across ecological guilds.</title>
        <authorList>
            <consortium name="Lawrence Berkeley National Laboratory"/>
            <person name="Harder C.B."/>
            <person name="Miyauchi S."/>
            <person name="Viragh M."/>
            <person name="Kuo A."/>
            <person name="Thoen E."/>
            <person name="Andreopoulos B."/>
            <person name="Lu D."/>
            <person name="Skrede I."/>
            <person name="Drula E."/>
            <person name="Henrissat B."/>
            <person name="Morin E."/>
            <person name="Kohler A."/>
            <person name="Barry K."/>
            <person name="LaButti K."/>
            <person name="Morin E."/>
            <person name="Salamov A."/>
            <person name="Lipzen A."/>
            <person name="Mereny Z."/>
            <person name="Hegedus B."/>
            <person name="Baldrian P."/>
            <person name="Stursova M."/>
            <person name="Weitz H."/>
            <person name="Taylor A."/>
            <person name="Grigoriev I.V."/>
            <person name="Nagy L.G."/>
            <person name="Martin F."/>
            <person name="Kauserud H."/>
        </authorList>
    </citation>
    <scope>NUCLEOTIDE SEQUENCE</scope>
    <source>
        <strain evidence="1">CBHHK182m</strain>
    </source>
</reference>
<evidence type="ECO:0000313" key="1">
    <source>
        <dbReference type="EMBL" id="KAJ7737548.1"/>
    </source>
</evidence>
<keyword evidence="2" id="KW-1185">Reference proteome</keyword>